<protein>
    <submittedName>
        <fullName evidence="1">Uncharacterized protein</fullName>
    </submittedName>
</protein>
<reference evidence="1" key="1">
    <citation type="journal article" date="2020" name="Nature">
        <title>Giant virus diversity and host interactions through global metagenomics.</title>
        <authorList>
            <person name="Schulz F."/>
            <person name="Roux S."/>
            <person name="Paez-Espino D."/>
            <person name="Jungbluth S."/>
            <person name="Walsh D.A."/>
            <person name="Denef V.J."/>
            <person name="McMahon K.D."/>
            <person name="Konstantinidis K.T."/>
            <person name="Eloe-Fadrosh E.A."/>
            <person name="Kyrpides N.C."/>
            <person name="Woyke T."/>
        </authorList>
    </citation>
    <scope>NUCLEOTIDE SEQUENCE</scope>
    <source>
        <strain evidence="1">GVMAG-M-3300023184-120</strain>
    </source>
</reference>
<proteinExistence type="predicted"/>
<evidence type="ECO:0000313" key="1">
    <source>
        <dbReference type="EMBL" id="QHT80516.1"/>
    </source>
</evidence>
<dbReference type="EMBL" id="MN739970">
    <property type="protein sequence ID" value="QHT80516.1"/>
    <property type="molecule type" value="Genomic_DNA"/>
</dbReference>
<sequence>MFSKGASSFNDAYPELSPPTLAYQSNNKYLNFPPIMNDGRSVHSSWQPGAVVDELIRKENNIQSNWQYRKYLVENSEEIKNHNFKQACNDVGYFIRNENQHIEKSRIGVGEPQVRYNISDLKQMYLSKEQLHANQVIPSMTQADVMKNWGQLFTVQK</sequence>
<accession>A0A6C0HK71</accession>
<dbReference type="AlphaFoldDB" id="A0A6C0HK71"/>
<organism evidence="1">
    <name type="scientific">viral metagenome</name>
    <dbReference type="NCBI Taxonomy" id="1070528"/>
    <lineage>
        <taxon>unclassified sequences</taxon>
        <taxon>metagenomes</taxon>
        <taxon>organismal metagenomes</taxon>
    </lineage>
</organism>
<name>A0A6C0HK71_9ZZZZ</name>